<sequence>MTKPDKIGSTPRSPWLLAVVSGIAATLLSTFVLWVAGAFTAKLSDSQAEASTRTLANDSSFIDAITIKLQKAGELKKLVGPQGPKGDQGPPGIPGGRGEKGAKGARGADGIGLPIGTVAVWPGRLPGQEDQTWHDQWRVCDGAEFAAGELDDLVRAFGGASEWPYGGAAGRFRLPDFRGRFLRGVGSFGAKPLGQAQGWSPGAHTHIVPTTYRGTDHGDQISSSHSKGQAANRDFSTGVVAGPSGADAEFADESRPVNYSVHWIIRVR</sequence>
<dbReference type="AlphaFoldDB" id="A0A518EZ04"/>
<dbReference type="InterPro" id="IPR011083">
    <property type="entry name" value="Phage_tail_collar_dom"/>
</dbReference>
<evidence type="ECO:0000313" key="5">
    <source>
        <dbReference type="Proteomes" id="UP000320390"/>
    </source>
</evidence>
<dbReference type="RefSeq" id="WP_145203477.1">
    <property type="nucleotide sequence ID" value="NZ_CP036434.1"/>
</dbReference>
<name>A0A518EZ04_9BACT</name>
<dbReference type="SUPFAM" id="SSF88874">
    <property type="entry name" value="Receptor-binding domain of short tail fibre protein gp12"/>
    <property type="match status" value="1"/>
</dbReference>
<evidence type="ECO:0000256" key="1">
    <source>
        <dbReference type="SAM" id="MobiDB-lite"/>
    </source>
</evidence>
<feature type="domain" description="Phage tail collar" evidence="3">
    <location>
        <begin position="116"/>
        <end position="182"/>
    </location>
</feature>
<keyword evidence="2" id="KW-0812">Transmembrane</keyword>
<accession>A0A518EZ04</accession>
<keyword evidence="2" id="KW-0472">Membrane</keyword>
<keyword evidence="5" id="KW-1185">Reference proteome</keyword>
<keyword evidence="2" id="KW-1133">Transmembrane helix</keyword>
<dbReference type="Gene3D" id="3.90.1340.10">
    <property type="entry name" value="Phage tail collar domain"/>
    <property type="match status" value="1"/>
</dbReference>
<evidence type="ECO:0000259" key="3">
    <source>
        <dbReference type="Pfam" id="PF07484"/>
    </source>
</evidence>
<proteinExistence type="predicted"/>
<feature type="region of interest" description="Disordered" evidence="1">
    <location>
        <begin position="216"/>
        <end position="236"/>
    </location>
</feature>
<dbReference type="Pfam" id="PF07484">
    <property type="entry name" value="Collar"/>
    <property type="match status" value="1"/>
</dbReference>
<feature type="region of interest" description="Disordered" evidence="1">
    <location>
        <begin position="77"/>
        <end position="110"/>
    </location>
</feature>
<dbReference type="EMBL" id="CP036434">
    <property type="protein sequence ID" value="QDV09317.1"/>
    <property type="molecule type" value="Genomic_DNA"/>
</dbReference>
<protein>
    <submittedName>
        <fullName evidence="4">Phage Tail Collar Domain protein</fullName>
    </submittedName>
</protein>
<feature type="compositionally biased region" description="Polar residues" evidence="1">
    <location>
        <begin position="220"/>
        <end position="229"/>
    </location>
</feature>
<organism evidence="4 5">
    <name type="scientific">Saltatorellus ferox</name>
    <dbReference type="NCBI Taxonomy" id="2528018"/>
    <lineage>
        <taxon>Bacteria</taxon>
        <taxon>Pseudomonadati</taxon>
        <taxon>Planctomycetota</taxon>
        <taxon>Planctomycetia</taxon>
        <taxon>Planctomycetia incertae sedis</taxon>
        <taxon>Saltatorellus</taxon>
    </lineage>
</organism>
<feature type="compositionally biased region" description="Low complexity" evidence="1">
    <location>
        <begin position="80"/>
        <end position="90"/>
    </location>
</feature>
<reference evidence="4 5" key="1">
    <citation type="submission" date="2019-02" db="EMBL/GenBank/DDBJ databases">
        <title>Deep-cultivation of Planctomycetes and their phenomic and genomic characterization uncovers novel biology.</title>
        <authorList>
            <person name="Wiegand S."/>
            <person name="Jogler M."/>
            <person name="Boedeker C."/>
            <person name="Pinto D."/>
            <person name="Vollmers J."/>
            <person name="Rivas-Marin E."/>
            <person name="Kohn T."/>
            <person name="Peeters S.H."/>
            <person name="Heuer A."/>
            <person name="Rast P."/>
            <person name="Oberbeckmann S."/>
            <person name="Bunk B."/>
            <person name="Jeske O."/>
            <person name="Meyerdierks A."/>
            <person name="Storesund J.E."/>
            <person name="Kallscheuer N."/>
            <person name="Luecker S."/>
            <person name="Lage O.M."/>
            <person name="Pohl T."/>
            <person name="Merkel B.J."/>
            <person name="Hornburger P."/>
            <person name="Mueller R.-W."/>
            <person name="Bruemmer F."/>
            <person name="Labrenz M."/>
            <person name="Spormann A.M."/>
            <person name="Op den Camp H."/>
            <person name="Overmann J."/>
            <person name="Amann R."/>
            <person name="Jetten M.S.M."/>
            <person name="Mascher T."/>
            <person name="Medema M.H."/>
            <person name="Devos D.P."/>
            <person name="Kaster A.-K."/>
            <person name="Ovreas L."/>
            <person name="Rohde M."/>
            <person name="Galperin M.Y."/>
            <person name="Jogler C."/>
        </authorList>
    </citation>
    <scope>NUCLEOTIDE SEQUENCE [LARGE SCALE GENOMIC DNA]</scope>
    <source>
        <strain evidence="4 5">Poly30</strain>
    </source>
</reference>
<dbReference type="InterPro" id="IPR037053">
    <property type="entry name" value="Phage_tail_collar_dom_sf"/>
</dbReference>
<evidence type="ECO:0000256" key="2">
    <source>
        <dbReference type="SAM" id="Phobius"/>
    </source>
</evidence>
<feature type="transmembrane region" description="Helical" evidence="2">
    <location>
        <begin position="15"/>
        <end position="36"/>
    </location>
</feature>
<evidence type="ECO:0000313" key="4">
    <source>
        <dbReference type="EMBL" id="QDV09317.1"/>
    </source>
</evidence>
<dbReference type="OrthoDB" id="9810174at2"/>
<gene>
    <name evidence="4" type="ORF">Poly30_48750</name>
</gene>
<dbReference type="Proteomes" id="UP000320390">
    <property type="component" value="Chromosome"/>
</dbReference>